<dbReference type="RefSeq" id="WP_254157347.1">
    <property type="nucleotide sequence ID" value="NZ_JAHESD010000091.1"/>
</dbReference>
<dbReference type="SUPFAM" id="SSF48498">
    <property type="entry name" value="Tetracyclin repressor-like, C-terminal domain"/>
    <property type="match status" value="1"/>
</dbReference>
<gene>
    <name evidence="4" type="ORF">KK060_23250</name>
</gene>
<dbReference type="Gene3D" id="1.10.357.10">
    <property type="entry name" value="Tetracycline Repressor, domain 2"/>
    <property type="match status" value="1"/>
</dbReference>
<sequence>MTRDKILHAARELFEEKGFDATTVRDIANKAEVNVALINYHFGSKELLLTTLIDELSNATHIKLSDINKSTADPVAKLQQAMDIMLDKTFANKKYYQMLHRELSTVQRPQLNEQIAKNLKRNRTELRYLIEEGQRLKVFRDDIDIELTLGTISGLLHQVTNSGLRDAFKDNDNKLKSRIRHHLFDLMLSFLKRK</sequence>
<dbReference type="InterPro" id="IPR050624">
    <property type="entry name" value="HTH-type_Tx_Regulator"/>
</dbReference>
<dbReference type="InterPro" id="IPR041474">
    <property type="entry name" value="NicS_C"/>
</dbReference>
<accession>A0ABS5VXT8</accession>
<dbReference type="PANTHER" id="PTHR43479">
    <property type="entry name" value="ACREF/ENVCD OPERON REPRESSOR-RELATED"/>
    <property type="match status" value="1"/>
</dbReference>
<dbReference type="PROSITE" id="PS50977">
    <property type="entry name" value="HTH_TETR_2"/>
    <property type="match status" value="1"/>
</dbReference>
<dbReference type="InterPro" id="IPR036271">
    <property type="entry name" value="Tet_transcr_reg_TetR-rel_C_sf"/>
</dbReference>
<dbReference type="PRINTS" id="PR00455">
    <property type="entry name" value="HTHTETR"/>
</dbReference>
<feature type="domain" description="HTH tetR-type" evidence="3">
    <location>
        <begin position="1"/>
        <end position="60"/>
    </location>
</feature>
<dbReference type="PANTHER" id="PTHR43479:SF11">
    <property type="entry name" value="ACREF_ENVCD OPERON REPRESSOR-RELATED"/>
    <property type="match status" value="1"/>
</dbReference>
<keyword evidence="5" id="KW-1185">Reference proteome</keyword>
<dbReference type="InterPro" id="IPR001647">
    <property type="entry name" value="HTH_TetR"/>
</dbReference>
<dbReference type="Pfam" id="PF17938">
    <property type="entry name" value="TetR_C_29"/>
    <property type="match status" value="1"/>
</dbReference>
<dbReference type="SUPFAM" id="SSF46689">
    <property type="entry name" value="Homeodomain-like"/>
    <property type="match status" value="1"/>
</dbReference>
<protein>
    <submittedName>
        <fullName evidence="4">TetR/AcrR family transcriptional regulator</fullName>
    </submittedName>
</protein>
<name>A0ABS5VXT8_9BACT</name>
<evidence type="ECO:0000313" key="5">
    <source>
        <dbReference type="Proteomes" id="UP000772618"/>
    </source>
</evidence>
<comment type="caution">
    <text evidence="4">The sequence shown here is derived from an EMBL/GenBank/DDBJ whole genome shotgun (WGS) entry which is preliminary data.</text>
</comment>
<proteinExistence type="predicted"/>
<keyword evidence="1 2" id="KW-0238">DNA-binding</keyword>
<evidence type="ECO:0000256" key="2">
    <source>
        <dbReference type="PROSITE-ProRule" id="PRU00335"/>
    </source>
</evidence>
<dbReference type="Proteomes" id="UP000772618">
    <property type="component" value="Unassembled WGS sequence"/>
</dbReference>
<dbReference type="EMBL" id="JAHESD010000091">
    <property type="protein sequence ID" value="MBT1706224.1"/>
    <property type="molecule type" value="Genomic_DNA"/>
</dbReference>
<evidence type="ECO:0000256" key="1">
    <source>
        <dbReference type="ARBA" id="ARBA00023125"/>
    </source>
</evidence>
<dbReference type="PROSITE" id="PS01081">
    <property type="entry name" value="HTH_TETR_1"/>
    <property type="match status" value="1"/>
</dbReference>
<evidence type="ECO:0000313" key="4">
    <source>
        <dbReference type="EMBL" id="MBT1706224.1"/>
    </source>
</evidence>
<organism evidence="4 5">
    <name type="scientific">Chryseosolibacter indicus</name>
    <dbReference type="NCBI Taxonomy" id="2782351"/>
    <lineage>
        <taxon>Bacteria</taxon>
        <taxon>Pseudomonadati</taxon>
        <taxon>Bacteroidota</taxon>
        <taxon>Cytophagia</taxon>
        <taxon>Cytophagales</taxon>
        <taxon>Chryseotaleaceae</taxon>
        <taxon>Chryseosolibacter</taxon>
    </lineage>
</organism>
<dbReference type="InterPro" id="IPR009057">
    <property type="entry name" value="Homeodomain-like_sf"/>
</dbReference>
<feature type="DNA-binding region" description="H-T-H motif" evidence="2">
    <location>
        <begin position="23"/>
        <end position="42"/>
    </location>
</feature>
<reference evidence="4 5" key="1">
    <citation type="submission" date="2021-05" db="EMBL/GenBank/DDBJ databases">
        <title>A Polyphasic approach of four new species of the genus Ohtaekwangia: Ohtaekwangia histidinii sp. nov., Ohtaekwangia cretensis sp. nov., Ohtaekwangia indiensis sp. nov., Ohtaekwangia reichenbachii sp. nov. from diverse environment.</title>
        <authorList>
            <person name="Octaviana S."/>
        </authorList>
    </citation>
    <scope>NUCLEOTIDE SEQUENCE [LARGE SCALE GENOMIC DNA]</scope>
    <source>
        <strain evidence="4 5">PWU20</strain>
    </source>
</reference>
<dbReference type="InterPro" id="IPR023772">
    <property type="entry name" value="DNA-bd_HTH_TetR-type_CS"/>
</dbReference>
<evidence type="ECO:0000259" key="3">
    <source>
        <dbReference type="PROSITE" id="PS50977"/>
    </source>
</evidence>
<dbReference type="Pfam" id="PF00440">
    <property type="entry name" value="TetR_N"/>
    <property type="match status" value="1"/>
</dbReference>